<accession>A0A231HAY4</accession>
<keyword evidence="6" id="KW-1185">Reference proteome</keyword>
<dbReference type="InterPro" id="IPR050300">
    <property type="entry name" value="GDXG_lipolytic_enzyme"/>
</dbReference>
<organism evidence="5 6">
    <name type="scientific">Nocardia cerradoensis</name>
    <dbReference type="NCBI Taxonomy" id="85688"/>
    <lineage>
        <taxon>Bacteria</taxon>
        <taxon>Bacillati</taxon>
        <taxon>Actinomycetota</taxon>
        <taxon>Actinomycetes</taxon>
        <taxon>Mycobacteriales</taxon>
        <taxon>Nocardiaceae</taxon>
        <taxon>Nocardia</taxon>
    </lineage>
</organism>
<dbReference type="AlphaFoldDB" id="A0A231HAY4"/>
<dbReference type="RefSeq" id="WP_094025147.1">
    <property type="nucleotide sequence ID" value="NZ_NGAF01000003.1"/>
</dbReference>
<comment type="caution">
    <text evidence="5">The sequence shown here is derived from an EMBL/GenBank/DDBJ whole genome shotgun (WGS) entry which is preliminary data.</text>
</comment>
<sequence>METRRSTETSPSATAPVPSSPSLRARLALTAGRYGVRPINCLLPANPLGIAAARGLVASIMALCGPVLPGTHVTQVRSGSLRGEWVRAAGVAHGDRALYYVHGSGYVICSARTHRGLASRLSRATGLPVFVVDYRLAPEHPFPAAADDVAEGYRWLLAHGYRAADLVIGGDSAGGHLCMDLLLDNARTGRAQPAGAVLFSPLIDLSFELARNCERRATEAMASARTGRAAVRLYTGDEPGDSPRLRLRIPAGIALPPLFVQVSGAEMLADDAHHLRDLARAAGVPCELEVWPGQIHVFQALPLAVPEAGAALRRAAAFITGVLARSPAAQPVSSAREAG</sequence>
<dbReference type="InterPro" id="IPR029058">
    <property type="entry name" value="AB_hydrolase_fold"/>
</dbReference>
<feature type="domain" description="Alpha/beta hydrolase fold-3" evidence="4">
    <location>
        <begin position="99"/>
        <end position="299"/>
    </location>
</feature>
<reference evidence="5 6" key="1">
    <citation type="submission" date="2017-07" db="EMBL/GenBank/DDBJ databases">
        <title>First draft Genome Sequence of Nocardia cerradoensis isolated from human infection.</title>
        <authorList>
            <person name="Carrasco G."/>
        </authorList>
    </citation>
    <scope>NUCLEOTIDE SEQUENCE [LARGE SCALE GENOMIC DNA]</scope>
    <source>
        <strain evidence="5 6">CNM20130759</strain>
    </source>
</reference>
<dbReference type="Pfam" id="PF07859">
    <property type="entry name" value="Abhydrolase_3"/>
    <property type="match status" value="1"/>
</dbReference>
<dbReference type="Gene3D" id="3.40.50.1820">
    <property type="entry name" value="alpha/beta hydrolase"/>
    <property type="match status" value="1"/>
</dbReference>
<gene>
    <name evidence="5" type="primary">lipF_2</name>
    <name evidence="5" type="ORF">B7C42_02179</name>
</gene>
<comment type="similarity">
    <text evidence="1">Belongs to the 'GDXG' lipolytic enzyme family.</text>
</comment>
<dbReference type="EC" id="3.1.1.1" evidence="5"/>
<dbReference type="EMBL" id="NGAF01000003">
    <property type="protein sequence ID" value="OXR45887.1"/>
    <property type="molecule type" value="Genomic_DNA"/>
</dbReference>
<evidence type="ECO:0000259" key="4">
    <source>
        <dbReference type="Pfam" id="PF07859"/>
    </source>
</evidence>
<dbReference type="InterPro" id="IPR013094">
    <property type="entry name" value="AB_hydrolase_3"/>
</dbReference>
<feature type="compositionally biased region" description="Low complexity" evidence="3">
    <location>
        <begin position="8"/>
        <end position="20"/>
    </location>
</feature>
<keyword evidence="2 5" id="KW-0378">Hydrolase</keyword>
<dbReference type="Proteomes" id="UP000215506">
    <property type="component" value="Unassembled WGS sequence"/>
</dbReference>
<dbReference type="GO" id="GO:0106435">
    <property type="term" value="F:carboxylesterase activity"/>
    <property type="evidence" value="ECO:0007669"/>
    <property type="project" value="UniProtKB-EC"/>
</dbReference>
<dbReference type="PANTHER" id="PTHR48081:SF30">
    <property type="entry name" value="ACETYL-HYDROLASE LIPR-RELATED"/>
    <property type="match status" value="1"/>
</dbReference>
<dbReference type="GO" id="GO:0004806">
    <property type="term" value="F:triacylglycerol lipase activity"/>
    <property type="evidence" value="ECO:0007669"/>
    <property type="project" value="TreeGrafter"/>
</dbReference>
<evidence type="ECO:0000313" key="6">
    <source>
        <dbReference type="Proteomes" id="UP000215506"/>
    </source>
</evidence>
<proteinExistence type="inferred from homology"/>
<dbReference type="PANTHER" id="PTHR48081">
    <property type="entry name" value="AB HYDROLASE SUPERFAMILY PROTEIN C4A8.06C"/>
    <property type="match status" value="1"/>
</dbReference>
<name>A0A231HAY4_9NOCA</name>
<evidence type="ECO:0000256" key="2">
    <source>
        <dbReference type="ARBA" id="ARBA00022801"/>
    </source>
</evidence>
<evidence type="ECO:0000313" key="5">
    <source>
        <dbReference type="EMBL" id="OXR45887.1"/>
    </source>
</evidence>
<evidence type="ECO:0000256" key="1">
    <source>
        <dbReference type="ARBA" id="ARBA00010515"/>
    </source>
</evidence>
<evidence type="ECO:0000256" key="3">
    <source>
        <dbReference type="SAM" id="MobiDB-lite"/>
    </source>
</evidence>
<dbReference type="SUPFAM" id="SSF53474">
    <property type="entry name" value="alpha/beta-Hydrolases"/>
    <property type="match status" value="1"/>
</dbReference>
<feature type="region of interest" description="Disordered" evidence="3">
    <location>
        <begin position="1"/>
        <end position="20"/>
    </location>
</feature>
<protein>
    <submittedName>
        <fullName evidence="5">Carboxylesterase LipF</fullName>
        <ecNumber evidence="5">3.1.1.1</ecNumber>
    </submittedName>
</protein>